<dbReference type="CDD" id="cd06222">
    <property type="entry name" value="RNase_H_like"/>
    <property type="match status" value="1"/>
</dbReference>
<feature type="domain" description="RNase H type-1" evidence="1">
    <location>
        <begin position="5"/>
        <end position="126"/>
    </location>
</feature>
<evidence type="ECO:0000313" key="3">
    <source>
        <dbReference type="Proteomes" id="UP000828251"/>
    </source>
</evidence>
<dbReference type="EMBL" id="JAIQCV010000007">
    <property type="protein sequence ID" value="KAH1081271.1"/>
    <property type="molecule type" value="Genomic_DNA"/>
</dbReference>
<organism evidence="2 3">
    <name type="scientific">Gossypium stocksii</name>
    <dbReference type="NCBI Taxonomy" id="47602"/>
    <lineage>
        <taxon>Eukaryota</taxon>
        <taxon>Viridiplantae</taxon>
        <taxon>Streptophyta</taxon>
        <taxon>Embryophyta</taxon>
        <taxon>Tracheophyta</taxon>
        <taxon>Spermatophyta</taxon>
        <taxon>Magnoliopsida</taxon>
        <taxon>eudicotyledons</taxon>
        <taxon>Gunneridae</taxon>
        <taxon>Pentapetalae</taxon>
        <taxon>rosids</taxon>
        <taxon>malvids</taxon>
        <taxon>Malvales</taxon>
        <taxon>Malvaceae</taxon>
        <taxon>Malvoideae</taxon>
        <taxon>Gossypium</taxon>
    </lineage>
</organism>
<evidence type="ECO:0000313" key="2">
    <source>
        <dbReference type="EMBL" id="KAH1081271.1"/>
    </source>
</evidence>
<sequence length="157" mass="17470">MNIHFDAAYSQLLSRTASGLVVRSPRGDILATKAVIHSNISSPFAAEALVGMQAVRLGVIMGLNTCEIIGDSRTAIKKCQSTERDKSVIGAIISNIQDAMSFFQEIKFHCISREENMLAHVIAREALKNGEGYYLENSIEEQVRLEMERRRIDCPNK</sequence>
<dbReference type="InterPro" id="IPR044730">
    <property type="entry name" value="RNase_H-like_dom_plant"/>
</dbReference>
<dbReference type="Pfam" id="PF13456">
    <property type="entry name" value="RVT_3"/>
    <property type="match status" value="1"/>
</dbReference>
<dbReference type="GO" id="GO:0003676">
    <property type="term" value="F:nucleic acid binding"/>
    <property type="evidence" value="ECO:0007669"/>
    <property type="project" value="InterPro"/>
</dbReference>
<gene>
    <name evidence="2" type="ORF">J1N35_021032</name>
</gene>
<dbReference type="PANTHER" id="PTHR47074:SF61">
    <property type="entry name" value="RNASE H TYPE-1 DOMAIN-CONTAINING PROTEIN"/>
    <property type="match status" value="1"/>
</dbReference>
<dbReference type="InterPro" id="IPR052929">
    <property type="entry name" value="RNase_H-like_EbsB-rel"/>
</dbReference>
<accession>A0A9D3VEE4</accession>
<evidence type="ECO:0000259" key="1">
    <source>
        <dbReference type="Pfam" id="PF13456"/>
    </source>
</evidence>
<protein>
    <recommendedName>
        <fullName evidence="1">RNase H type-1 domain-containing protein</fullName>
    </recommendedName>
</protein>
<dbReference type="Gene3D" id="3.30.420.10">
    <property type="entry name" value="Ribonuclease H-like superfamily/Ribonuclease H"/>
    <property type="match status" value="1"/>
</dbReference>
<dbReference type="InterPro" id="IPR036397">
    <property type="entry name" value="RNaseH_sf"/>
</dbReference>
<dbReference type="GO" id="GO:0004523">
    <property type="term" value="F:RNA-DNA hybrid ribonuclease activity"/>
    <property type="evidence" value="ECO:0007669"/>
    <property type="project" value="InterPro"/>
</dbReference>
<dbReference type="SUPFAM" id="SSF53098">
    <property type="entry name" value="Ribonuclease H-like"/>
    <property type="match status" value="1"/>
</dbReference>
<dbReference type="Proteomes" id="UP000828251">
    <property type="component" value="Unassembled WGS sequence"/>
</dbReference>
<reference evidence="2 3" key="1">
    <citation type="journal article" date="2021" name="Plant Biotechnol. J.">
        <title>Multi-omics assisted identification of the key and species-specific regulatory components of drought-tolerant mechanisms in Gossypium stocksii.</title>
        <authorList>
            <person name="Yu D."/>
            <person name="Ke L."/>
            <person name="Zhang D."/>
            <person name="Wu Y."/>
            <person name="Sun Y."/>
            <person name="Mei J."/>
            <person name="Sun J."/>
            <person name="Sun Y."/>
        </authorList>
    </citation>
    <scope>NUCLEOTIDE SEQUENCE [LARGE SCALE GENOMIC DNA]</scope>
    <source>
        <strain evidence="3">cv. E1</strain>
        <tissue evidence="2">Leaf</tissue>
    </source>
</reference>
<dbReference type="InterPro" id="IPR012337">
    <property type="entry name" value="RNaseH-like_sf"/>
</dbReference>
<proteinExistence type="predicted"/>
<dbReference type="InterPro" id="IPR002156">
    <property type="entry name" value="RNaseH_domain"/>
</dbReference>
<keyword evidence="3" id="KW-1185">Reference proteome</keyword>
<dbReference type="AlphaFoldDB" id="A0A9D3VEE4"/>
<dbReference type="OrthoDB" id="996470at2759"/>
<dbReference type="PANTHER" id="PTHR47074">
    <property type="entry name" value="BNAC02G40300D PROTEIN"/>
    <property type="match status" value="1"/>
</dbReference>
<comment type="caution">
    <text evidence="2">The sequence shown here is derived from an EMBL/GenBank/DDBJ whole genome shotgun (WGS) entry which is preliminary data.</text>
</comment>
<name>A0A9D3VEE4_9ROSI</name>